<organism evidence="4 5">
    <name type="scientific">Cryobacterium lactosi</name>
    <dbReference type="NCBI Taxonomy" id="1259202"/>
    <lineage>
        <taxon>Bacteria</taxon>
        <taxon>Bacillati</taxon>
        <taxon>Actinomycetota</taxon>
        <taxon>Actinomycetes</taxon>
        <taxon>Micrococcales</taxon>
        <taxon>Microbacteriaceae</taxon>
        <taxon>Cryobacterium</taxon>
    </lineage>
</organism>
<keyword evidence="4" id="KW-0378">Hydrolase</keyword>
<dbReference type="OrthoDB" id="182039at2"/>
<evidence type="ECO:0000259" key="3">
    <source>
        <dbReference type="Pfam" id="PF21986"/>
    </source>
</evidence>
<dbReference type="Pfam" id="PF01425">
    <property type="entry name" value="Amidase"/>
    <property type="match status" value="1"/>
</dbReference>
<keyword evidence="5" id="KW-1185">Reference proteome</keyword>
<dbReference type="PANTHER" id="PTHR11895">
    <property type="entry name" value="TRANSAMIDASE"/>
    <property type="match status" value="1"/>
</dbReference>
<name>A0A4R9BST9_9MICO</name>
<accession>A0A4R9BST9</accession>
<gene>
    <name evidence="4" type="primary">atzF</name>
    <name evidence="4" type="ORF">E3T61_10610</name>
</gene>
<dbReference type="RefSeq" id="WP_134640833.1">
    <property type="nucleotide sequence ID" value="NZ_SOHM01000024.1"/>
</dbReference>
<dbReference type="GO" id="GO:0004039">
    <property type="term" value="F:allophanate hydrolase activity"/>
    <property type="evidence" value="ECO:0007669"/>
    <property type="project" value="UniProtKB-EC"/>
</dbReference>
<dbReference type="InterPro" id="IPR053844">
    <property type="entry name" value="AH_C"/>
</dbReference>
<evidence type="ECO:0000313" key="5">
    <source>
        <dbReference type="Proteomes" id="UP000298468"/>
    </source>
</evidence>
<dbReference type="AlphaFoldDB" id="A0A4R9BST9"/>
<dbReference type="InterPro" id="IPR000120">
    <property type="entry name" value="Amidase"/>
</dbReference>
<feature type="compositionally biased region" description="Low complexity" evidence="1">
    <location>
        <begin position="231"/>
        <end position="242"/>
    </location>
</feature>
<dbReference type="InterPro" id="IPR023631">
    <property type="entry name" value="Amidase_dom"/>
</dbReference>
<feature type="domain" description="Allophanate hydrolase C-terminal" evidence="3">
    <location>
        <begin position="476"/>
        <end position="597"/>
    </location>
</feature>
<protein>
    <submittedName>
        <fullName evidence="4">Allophanate hydrolase</fullName>
        <ecNumber evidence="4">3.5.1.54</ecNumber>
    </submittedName>
</protein>
<proteinExistence type="predicted"/>
<dbReference type="Gene3D" id="3.10.490.10">
    <property type="entry name" value="Gamma-glutamyl cyclotransferase-like"/>
    <property type="match status" value="1"/>
</dbReference>
<dbReference type="EMBL" id="SOHM01000024">
    <property type="protein sequence ID" value="TFD90211.1"/>
    <property type="molecule type" value="Genomic_DNA"/>
</dbReference>
<dbReference type="NCBIfam" id="TIGR02713">
    <property type="entry name" value="allophanate_hyd"/>
    <property type="match status" value="1"/>
</dbReference>
<feature type="domain" description="Amidase" evidence="2">
    <location>
        <begin position="14"/>
        <end position="438"/>
    </location>
</feature>
<comment type="caution">
    <text evidence="4">The sequence shown here is derived from an EMBL/GenBank/DDBJ whole genome shotgun (WGS) entry which is preliminary data.</text>
</comment>
<sequence length="600" mass="61332">MSSTDTPGSVTATEAVRAAYARIIAADRPEVWIELRPEAEVGAEAAEVDRLLRAGADLPLAGLLFAAKGNIDIQGMVTTAACPAYGEVAETDATAVARLRAAGAVCLGATNLDQFATGLVGTRSPYGAVRHAFRPEYISGGSSSGSAVAVALGLVDFALGTDTAGSGRVPAAFHGLVGIKPTRGLVSTAGVVPACRSLDCVTVLAGDLDLAESVAGVLAGFDPRDPQSRVAPGEASAEANSGAGAGAASGSGTGARIGIPRPGQLGELAPGWAEAFDAVVGRLRTGGADLVEIDIEPFLRTARMLYDGAFVAERYAAVGAFVDAHPDEVDPVVGAIVAGARDVPAHRLFSDLEALDTERAVSRQVFTTIDALLLPTTVEHPTLAEVAAEPLAVNSRLGRFTNFANLLDLAAIAVPGGMVGQTHFGVQLVGPAFTDARLAGLARRILADDEAERPAPVPAEAERPAARGEAEPQEIVLAVAGAHLSGQPLNHQLTALAGRLLETTTTSADYRLFALDTVPPKPGLVRVAPGSGAPIEVELWALGAAAFGRFVAALPQPMAIGRLSLADGRQVEGFLCEPIATETAADITVTGGWRAHLARL</sequence>
<dbReference type="Gene3D" id="3.90.1300.10">
    <property type="entry name" value="Amidase signature (AS) domain"/>
    <property type="match status" value="1"/>
</dbReference>
<feature type="region of interest" description="Disordered" evidence="1">
    <location>
        <begin position="225"/>
        <end position="253"/>
    </location>
</feature>
<dbReference type="SUPFAM" id="SSF75304">
    <property type="entry name" value="Amidase signature (AS) enzymes"/>
    <property type="match status" value="1"/>
</dbReference>
<dbReference type="Pfam" id="PF21986">
    <property type="entry name" value="AH_C"/>
    <property type="match status" value="1"/>
</dbReference>
<evidence type="ECO:0000259" key="2">
    <source>
        <dbReference type="Pfam" id="PF01425"/>
    </source>
</evidence>
<feature type="compositionally biased region" description="Gly residues" evidence="1">
    <location>
        <begin position="243"/>
        <end position="253"/>
    </location>
</feature>
<dbReference type="Gene3D" id="1.20.58.1700">
    <property type="match status" value="1"/>
</dbReference>
<dbReference type="PANTHER" id="PTHR11895:SF169">
    <property type="entry name" value="GLUTAMYL-TRNA(GLN) AMIDOTRANSFERASE"/>
    <property type="match status" value="1"/>
</dbReference>
<dbReference type="InterPro" id="IPR014085">
    <property type="entry name" value="Allophanate_hydrolase"/>
</dbReference>
<dbReference type="NCBIfam" id="NF006043">
    <property type="entry name" value="PRK08186.1"/>
    <property type="match status" value="1"/>
</dbReference>
<reference evidence="4 5" key="1">
    <citation type="submission" date="2019-03" db="EMBL/GenBank/DDBJ databases">
        <title>Genomics of glacier-inhabiting Cryobacterium strains.</title>
        <authorList>
            <person name="Liu Q."/>
            <person name="Xin Y.-H."/>
        </authorList>
    </citation>
    <scope>NUCLEOTIDE SEQUENCE [LARGE SCALE GENOMIC DNA]</scope>
    <source>
        <strain evidence="4 5">Sr59</strain>
    </source>
</reference>
<dbReference type="InterPro" id="IPR036928">
    <property type="entry name" value="AS_sf"/>
</dbReference>
<dbReference type="EC" id="3.5.1.54" evidence="4"/>
<evidence type="ECO:0000256" key="1">
    <source>
        <dbReference type="SAM" id="MobiDB-lite"/>
    </source>
</evidence>
<dbReference type="Proteomes" id="UP000298468">
    <property type="component" value="Unassembled WGS sequence"/>
</dbReference>
<evidence type="ECO:0000313" key="4">
    <source>
        <dbReference type="EMBL" id="TFD90211.1"/>
    </source>
</evidence>